<gene>
    <name evidence="10" type="ORF">G1H19_13760</name>
</gene>
<feature type="transmembrane region" description="Helical" evidence="7">
    <location>
        <begin position="177"/>
        <end position="197"/>
    </location>
</feature>
<evidence type="ECO:0000313" key="11">
    <source>
        <dbReference type="Proteomes" id="UP000470470"/>
    </source>
</evidence>
<evidence type="ECO:0000259" key="8">
    <source>
        <dbReference type="Pfam" id="PF02706"/>
    </source>
</evidence>
<comment type="caution">
    <text evidence="10">The sequence shown here is derived from an EMBL/GenBank/DDBJ whole genome shotgun (WGS) entry which is preliminary data.</text>
</comment>
<comment type="subcellular location">
    <subcellularLocation>
        <location evidence="1">Cell membrane</location>
        <topology evidence="1">Multi-pass membrane protein</topology>
    </subcellularLocation>
</comment>
<dbReference type="GO" id="GO:0005886">
    <property type="term" value="C:plasma membrane"/>
    <property type="evidence" value="ECO:0007669"/>
    <property type="project" value="UniProtKB-SubCell"/>
</dbReference>
<dbReference type="Pfam" id="PF13614">
    <property type="entry name" value="AAA_31"/>
    <property type="match status" value="1"/>
</dbReference>
<feature type="transmembrane region" description="Helical" evidence="7">
    <location>
        <begin position="12"/>
        <end position="31"/>
    </location>
</feature>
<dbReference type="Pfam" id="PF02706">
    <property type="entry name" value="Wzz"/>
    <property type="match status" value="1"/>
</dbReference>
<evidence type="ECO:0000256" key="5">
    <source>
        <dbReference type="ARBA" id="ARBA00022989"/>
    </source>
</evidence>
<evidence type="ECO:0000256" key="1">
    <source>
        <dbReference type="ARBA" id="ARBA00004651"/>
    </source>
</evidence>
<name>A0A7K3WEY8_9ACTN</name>
<keyword evidence="6 7" id="KW-0472">Membrane</keyword>
<dbReference type="Gene3D" id="3.40.50.300">
    <property type="entry name" value="P-loop containing nucleotide triphosphate hydrolases"/>
    <property type="match status" value="1"/>
</dbReference>
<dbReference type="SUPFAM" id="SSF52540">
    <property type="entry name" value="P-loop containing nucleoside triphosphate hydrolases"/>
    <property type="match status" value="1"/>
</dbReference>
<evidence type="ECO:0000256" key="6">
    <source>
        <dbReference type="ARBA" id="ARBA00023136"/>
    </source>
</evidence>
<evidence type="ECO:0000256" key="2">
    <source>
        <dbReference type="ARBA" id="ARBA00006683"/>
    </source>
</evidence>
<organism evidence="10 11">
    <name type="scientific">Goekera deserti</name>
    <dbReference type="NCBI Taxonomy" id="2497753"/>
    <lineage>
        <taxon>Bacteria</taxon>
        <taxon>Bacillati</taxon>
        <taxon>Actinomycetota</taxon>
        <taxon>Actinomycetes</taxon>
        <taxon>Geodermatophilales</taxon>
        <taxon>Geodermatophilaceae</taxon>
        <taxon>Goekera</taxon>
    </lineage>
</organism>
<feature type="domain" description="AAA" evidence="9">
    <location>
        <begin position="272"/>
        <end position="401"/>
    </location>
</feature>
<sequence>MLLHDYLRILRRGWWIIAGLAILGAAAGYGLSTLVTPTYAARATVVVSTLGAATPADLQQGNVFAMQRASTYAQLATSAAVLDRVADDLGGDVDVDDLRAQVTAAAREETAIIDVFVNGEDPDVAADVANAVATTLAQEAGQLDAPGAGTSPVQISLIEPAVAPEVAVSPQPRSNTLIGLLLGALVGIVVLVVRNAVDTRIRTLGDLPDTPGLATLTSIPLARTRGGRPGSGTDGRVEAFRTLRANLQFGSQIGGALAVAPVTADSKALSIATELASALGEIGYRVLVLDVDFRAREPRAKGRRHADDAEALGVADVLAGSVGAAEATRPGSSDNVFHLGAGRLVDGSAQLLSTSKMSELLAEAKDAYDHVLIACPPLVERSEASVICTMADSTLVVVQAGATTRSSFLFGLELLAGVRVASASVAVDNVRGIDVTAGRWQSLTTD</sequence>
<evidence type="ECO:0000256" key="3">
    <source>
        <dbReference type="ARBA" id="ARBA00022475"/>
    </source>
</evidence>
<keyword evidence="3" id="KW-1003">Cell membrane</keyword>
<dbReference type="EMBL" id="JAAGWK010000020">
    <property type="protein sequence ID" value="NEL55061.1"/>
    <property type="molecule type" value="Genomic_DNA"/>
</dbReference>
<evidence type="ECO:0000259" key="9">
    <source>
        <dbReference type="Pfam" id="PF13614"/>
    </source>
</evidence>
<accession>A0A7K3WEY8</accession>
<dbReference type="GO" id="GO:0004713">
    <property type="term" value="F:protein tyrosine kinase activity"/>
    <property type="evidence" value="ECO:0007669"/>
    <property type="project" value="TreeGrafter"/>
</dbReference>
<dbReference type="InterPro" id="IPR050445">
    <property type="entry name" value="Bact_polysacc_biosynth/exp"/>
</dbReference>
<dbReference type="RefSeq" id="WP_162392902.1">
    <property type="nucleotide sequence ID" value="NZ_JAABOZ010000003.1"/>
</dbReference>
<evidence type="ECO:0000313" key="10">
    <source>
        <dbReference type="EMBL" id="NEL55061.1"/>
    </source>
</evidence>
<dbReference type="InterPro" id="IPR027417">
    <property type="entry name" value="P-loop_NTPase"/>
</dbReference>
<comment type="similarity">
    <text evidence="2">Belongs to the CpsC/CapA family.</text>
</comment>
<dbReference type="PANTHER" id="PTHR32309:SF31">
    <property type="entry name" value="CAPSULAR EXOPOLYSACCHARIDE FAMILY"/>
    <property type="match status" value="1"/>
</dbReference>
<protein>
    <submittedName>
        <fullName evidence="10">AAA family ATPase</fullName>
    </submittedName>
</protein>
<dbReference type="PANTHER" id="PTHR32309">
    <property type="entry name" value="TYROSINE-PROTEIN KINASE"/>
    <property type="match status" value="1"/>
</dbReference>
<dbReference type="Proteomes" id="UP000470470">
    <property type="component" value="Unassembled WGS sequence"/>
</dbReference>
<keyword evidence="4 7" id="KW-0812">Transmembrane</keyword>
<dbReference type="InterPro" id="IPR025669">
    <property type="entry name" value="AAA_dom"/>
</dbReference>
<evidence type="ECO:0000256" key="7">
    <source>
        <dbReference type="SAM" id="Phobius"/>
    </source>
</evidence>
<keyword evidence="5 7" id="KW-1133">Transmembrane helix</keyword>
<keyword evidence="11" id="KW-1185">Reference proteome</keyword>
<reference evidence="10 11" key="1">
    <citation type="submission" date="2020-02" db="EMBL/GenBank/DDBJ databases">
        <title>The whole genome sequence of CPCC 205119.</title>
        <authorList>
            <person name="Jiang Z."/>
        </authorList>
    </citation>
    <scope>NUCLEOTIDE SEQUENCE [LARGE SCALE GENOMIC DNA]</scope>
    <source>
        <strain evidence="10 11">CPCC 205119</strain>
    </source>
</reference>
<evidence type="ECO:0000256" key="4">
    <source>
        <dbReference type="ARBA" id="ARBA00022692"/>
    </source>
</evidence>
<feature type="domain" description="Polysaccharide chain length determinant N-terminal" evidence="8">
    <location>
        <begin position="3"/>
        <end position="89"/>
    </location>
</feature>
<proteinExistence type="inferred from homology"/>
<dbReference type="InterPro" id="IPR003856">
    <property type="entry name" value="LPS_length_determ_N"/>
</dbReference>
<dbReference type="AlphaFoldDB" id="A0A7K3WEY8"/>